<dbReference type="Pfam" id="PF00169">
    <property type="entry name" value="PH"/>
    <property type="match status" value="1"/>
</dbReference>
<reference evidence="3 4" key="1">
    <citation type="journal article" date="2021" name="Sci. Rep.">
        <title>Chromosome anchoring in Senegalese sole (Solea senegalensis) reveals sex-associated markers and genome rearrangements in flatfish.</title>
        <authorList>
            <person name="Guerrero-Cozar I."/>
            <person name="Gomez-Garrido J."/>
            <person name="Berbel C."/>
            <person name="Martinez-Blanch J.F."/>
            <person name="Alioto T."/>
            <person name="Claros M.G."/>
            <person name="Gagnaire P.A."/>
            <person name="Manchado M."/>
        </authorList>
    </citation>
    <scope>NUCLEOTIDE SEQUENCE [LARGE SCALE GENOMIC DNA]</scope>
    <source>
        <strain evidence="3">Sse05_10M</strain>
    </source>
</reference>
<accession>A0AAV6RPT8</accession>
<keyword evidence="4" id="KW-1185">Reference proteome</keyword>
<comment type="caution">
    <text evidence="3">The sequence shown here is derived from an EMBL/GenBank/DDBJ whole genome shotgun (WGS) entry which is preliminary data.</text>
</comment>
<feature type="region of interest" description="Disordered" evidence="1">
    <location>
        <begin position="200"/>
        <end position="230"/>
    </location>
</feature>
<sequence>MAALYTLVQEQSCAHRFVVIMYKSQRNPGRNAVFYKPVDGVKEIRSGYLYKSPPSHKLKSEKSWKKRHFVLYKVSENEHLLKYFRSATEKERPLGGIDLTNISLLYVSPQQHQRWGWIHKSFKCPPSCVLFIKAGDREYFLVGENSDDVDGWFVDLFEALKTRPYRFMNIEEITNGHNQIEVISNPVMLRKKSSDPFEKPSFKVRSVSDPSSNNLQNNANGWENEDGRRPVSEPIYDYPKSYLRQAQVNGNGTNVESLYETMQELSPKERVTRAEDLEVERVTNGSLMRTVTLAFDKLKTQISPLPSFSEEEAAEEREEAHPSDFSSSSSDNGTISPVEGRERAYTLENQGSTESLDHVTPNERDIEVNQADLKKHLSLIDVEGKSYVSGWTGQPQTVCLFHKGDQIVGINDLLIGSVKEFHIYISKSLKNQVKLTILRRPGCLPLHSPSSLCSDAQEAAAEGHGVPSSPGSGCV</sequence>
<feature type="region of interest" description="Disordered" evidence="1">
    <location>
        <begin position="306"/>
        <end position="337"/>
    </location>
</feature>
<dbReference type="SMART" id="SM00233">
    <property type="entry name" value="PH"/>
    <property type="match status" value="1"/>
</dbReference>
<evidence type="ECO:0000256" key="1">
    <source>
        <dbReference type="SAM" id="MobiDB-lite"/>
    </source>
</evidence>
<evidence type="ECO:0000313" key="3">
    <source>
        <dbReference type="EMBL" id="KAG7506984.1"/>
    </source>
</evidence>
<organism evidence="3 4">
    <name type="scientific">Solea senegalensis</name>
    <name type="common">Senegalese sole</name>
    <dbReference type="NCBI Taxonomy" id="28829"/>
    <lineage>
        <taxon>Eukaryota</taxon>
        <taxon>Metazoa</taxon>
        <taxon>Chordata</taxon>
        <taxon>Craniata</taxon>
        <taxon>Vertebrata</taxon>
        <taxon>Euteleostomi</taxon>
        <taxon>Actinopterygii</taxon>
        <taxon>Neopterygii</taxon>
        <taxon>Teleostei</taxon>
        <taxon>Neoteleostei</taxon>
        <taxon>Acanthomorphata</taxon>
        <taxon>Carangaria</taxon>
        <taxon>Pleuronectiformes</taxon>
        <taxon>Pleuronectoidei</taxon>
        <taxon>Soleidae</taxon>
        <taxon>Solea</taxon>
    </lineage>
</organism>
<gene>
    <name evidence="3" type="ORF">JOB18_020820</name>
</gene>
<name>A0AAV6RPT8_SOLSE</name>
<feature type="domain" description="PH" evidence="2">
    <location>
        <begin position="42"/>
        <end position="161"/>
    </location>
</feature>
<dbReference type="InterPro" id="IPR042986">
    <property type="entry name" value="PLEKHS1"/>
</dbReference>
<proteinExistence type="predicted"/>
<protein>
    <recommendedName>
        <fullName evidence="2">PH domain-containing protein</fullName>
    </recommendedName>
</protein>
<dbReference type="Proteomes" id="UP000693946">
    <property type="component" value="Linkage Group LG18"/>
</dbReference>
<evidence type="ECO:0000313" key="4">
    <source>
        <dbReference type="Proteomes" id="UP000693946"/>
    </source>
</evidence>
<evidence type="ECO:0000259" key="2">
    <source>
        <dbReference type="PROSITE" id="PS50003"/>
    </source>
</evidence>
<dbReference type="InterPro" id="IPR001849">
    <property type="entry name" value="PH_domain"/>
</dbReference>
<dbReference type="PANTHER" id="PTHR47014:SF1">
    <property type="entry name" value="PLECKSTRIN HOMOLOGY DOMAIN-CONTAINING FAMILY S MEMBER 1"/>
    <property type="match status" value="1"/>
</dbReference>
<dbReference type="PROSITE" id="PS50003">
    <property type="entry name" value="PH_DOMAIN"/>
    <property type="match status" value="1"/>
</dbReference>
<dbReference type="AlphaFoldDB" id="A0AAV6RPT8"/>
<dbReference type="PANTHER" id="PTHR47014">
    <property type="entry name" value="PLECKSTRIN HOMOLOGY DOMAIN-CONTAINING FAMILY S MEMBER 1"/>
    <property type="match status" value="1"/>
</dbReference>
<feature type="compositionally biased region" description="Polar residues" evidence="1">
    <location>
        <begin position="208"/>
        <end position="221"/>
    </location>
</feature>
<dbReference type="EMBL" id="JAGKHQ010000010">
    <property type="protein sequence ID" value="KAG7506984.1"/>
    <property type="molecule type" value="Genomic_DNA"/>
</dbReference>